<dbReference type="KEGG" id="oac:Oscil6304_0209"/>
<sequence length="398" mass="44014">MSCAFFDKNPSVQNLLNSMRLTSLDVFRGMAIASMILVNNPGSWQQVYPPLLHAPWHGFTPTDLIFPAFLFISGVAMAFSFAKYTNSPNSPPAASVYFKILRRALILFGLGLFLNGSTLVLKTLLQGQPLDFGTLRIMGVLQRISLAYLFGATAILNLSRRRLGFLCLAILLGYWFALTQIPVPGYGPGDLSAKGAGTLVAYLDRLILTPPHILGDGSFEPEGLLSTLPSVVTLLLGFFIGDWLQKQPVTSRTSLQMAGVAVVTIVTGSLWGLVFPINKQLWTSSYVVLSAGWSLLLLAACYELVEVRQWRSWAFPFKVMGLNAIFVFVASGFLARILLFTPVSTATDAPSLYSWMYRNGFVPILGELHGSFAIALVTLLFWTWILWGLYRRRCFFKL</sequence>
<feature type="transmembrane region" description="Helical" evidence="1">
    <location>
        <begin position="286"/>
        <end position="305"/>
    </location>
</feature>
<keyword evidence="1" id="KW-1133">Transmembrane helix</keyword>
<reference evidence="3 4" key="1">
    <citation type="submission" date="2012-06" db="EMBL/GenBank/DDBJ databases">
        <title>Finished chromosome of genome of Oscillatoria acuminata PCC 6304.</title>
        <authorList>
            <consortium name="US DOE Joint Genome Institute"/>
            <person name="Gugger M."/>
            <person name="Coursin T."/>
            <person name="Rippka R."/>
            <person name="Tandeau De Marsac N."/>
            <person name="Huntemann M."/>
            <person name="Wei C.-L."/>
            <person name="Han J."/>
            <person name="Detter J.C."/>
            <person name="Han C."/>
            <person name="Tapia R."/>
            <person name="Davenport K."/>
            <person name="Daligault H."/>
            <person name="Erkkila T."/>
            <person name="Gu W."/>
            <person name="Munk A.C.C."/>
            <person name="Teshima H."/>
            <person name="Xu Y."/>
            <person name="Chain P."/>
            <person name="Chen A."/>
            <person name="Krypides N."/>
            <person name="Mavromatis K."/>
            <person name="Markowitz V."/>
            <person name="Szeto E."/>
            <person name="Ivanova N."/>
            <person name="Mikhailova N."/>
            <person name="Ovchinnikova G."/>
            <person name="Pagani I."/>
            <person name="Pati A."/>
            <person name="Goodwin L."/>
            <person name="Peters L."/>
            <person name="Pitluck S."/>
            <person name="Woyke T."/>
            <person name="Kerfeld C."/>
        </authorList>
    </citation>
    <scope>NUCLEOTIDE SEQUENCE [LARGE SCALE GENOMIC DNA]</scope>
    <source>
        <strain evidence="3 4">PCC 6304</strain>
    </source>
</reference>
<keyword evidence="1" id="KW-0472">Membrane</keyword>
<keyword evidence="4" id="KW-1185">Reference proteome</keyword>
<dbReference type="STRING" id="56110.Oscil6304_0209"/>
<dbReference type="PANTHER" id="PTHR31061:SF24">
    <property type="entry name" value="LD22376P"/>
    <property type="match status" value="1"/>
</dbReference>
<feature type="transmembrane region" description="Helical" evidence="1">
    <location>
        <begin position="317"/>
        <end position="340"/>
    </location>
</feature>
<feature type="transmembrane region" description="Helical" evidence="1">
    <location>
        <begin position="224"/>
        <end position="243"/>
    </location>
</feature>
<organism evidence="3 4">
    <name type="scientific">Oscillatoria acuminata PCC 6304</name>
    <dbReference type="NCBI Taxonomy" id="56110"/>
    <lineage>
        <taxon>Bacteria</taxon>
        <taxon>Bacillati</taxon>
        <taxon>Cyanobacteriota</taxon>
        <taxon>Cyanophyceae</taxon>
        <taxon>Oscillatoriophycideae</taxon>
        <taxon>Oscillatoriales</taxon>
        <taxon>Oscillatoriaceae</taxon>
        <taxon>Oscillatoria</taxon>
    </lineage>
</organism>
<dbReference type="InterPro" id="IPR012429">
    <property type="entry name" value="HGSNAT_cat"/>
</dbReference>
<protein>
    <recommendedName>
        <fullName evidence="2">Heparan-alpha-glucosaminide N-acetyltransferase catalytic domain-containing protein</fullName>
    </recommendedName>
</protein>
<proteinExistence type="predicted"/>
<gene>
    <name evidence="3" type="ORF">Oscil6304_0209</name>
</gene>
<dbReference type="PATRIC" id="fig|56110.3.peg.247"/>
<dbReference type="eggNOG" id="COG4299">
    <property type="taxonomic scope" value="Bacteria"/>
</dbReference>
<feature type="transmembrane region" description="Helical" evidence="1">
    <location>
        <begin position="360"/>
        <end position="390"/>
    </location>
</feature>
<dbReference type="PANTHER" id="PTHR31061">
    <property type="entry name" value="LD22376P"/>
    <property type="match status" value="1"/>
</dbReference>
<keyword evidence="1" id="KW-0812">Transmembrane</keyword>
<evidence type="ECO:0000313" key="4">
    <source>
        <dbReference type="Proteomes" id="UP000010367"/>
    </source>
</evidence>
<evidence type="ECO:0000256" key="1">
    <source>
        <dbReference type="SAM" id="Phobius"/>
    </source>
</evidence>
<evidence type="ECO:0000259" key="2">
    <source>
        <dbReference type="Pfam" id="PF07786"/>
    </source>
</evidence>
<evidence type="ECO:0000313" key="3">
    <source>
        <dbReference type="EMBL" id="AFY79962.1"/>
    </source>
</evidence>
<accession>K9TAQ6</accession>
<feature type="transmembrane region" description="Helical" evidence="1">
    <location>
        <begin position="255"/>
        <end position="274"/>
    </location>
</feature>
<feature type="domain" description="Heparan-alpha-glucosaminide N-acetyltransferase catalytic" evidence="2">
    <location>
        <begin position="20"/>
        <end position="258"/>
    </location>
</feature>
<dbReference type="EMBL" id="CP003607">
    <property type="protein sequence ID" value="AFY79962.1"/>
    <property type="molecule type" value="Genomic_DNA"/>
</dbReference>
<feature type="transmembrane region" description="Helical" evidence="1">
    <location>
        <begin position="163"/>
        <end position="183"/>
    </location>
</feature>
<dbReference type="InParanoid" id="K9TAQ6"/>
<dbReference type="HOGENOM" id="CLU_029171_4_0_3"/>
<dbReference type="Pfam" id="PF07786">
    <property type="entry name" value="HGSNAT_cat"/>
    <property type="match status" value="1"/>
</dbReference>
<dbReference type="AlphaFoldDB" id="K9TAQ6"/>
<feature type="transmembrane region" description="Helical" evidence="1">
    <location>
        <begin position="105"/>
        <end position="125"/>
    </location>
</feature>
<name>K9TAQ6_9CYAN</name>
<dbReference type="Proteomes" id="UP000010367">
    <property type="component" value="Chromosome"/>
</dbReference>
<feature type="transmembrane region" description="Helical" evidence="1">
    <location>
        <begin position="64"/>
        <end position="84"/>
    </location>
</feature>
<feature type="transmembrane region" description="Helical" evidence="1">
    <location>
        <begin position="137"/>
        <end position="156"/>
    </location>
</feature>